<sequence>MIEIESTLLTLRAMLLQEDASYTISEFFRDLPKETSHGTPVDATARRQIAAWVVNIMDACNYKTEYAAITMSLLDRFVHSRDGRHVLLDRSEYQLAALAALYTSVKIHCPQALSPDLVAKLSQGAFTRGDVERMEQKLLFALQFRVNPPTVMDFVRSYLCMVPTESLDDQSRAVLLELASLQAEVSVLDAAFISTKASHVAFGSLMNAIESTFLDNNGFCEDIMKIISLSTQINPSDVQDIQTHLYEAIMAQTSIDLPAAKKAVFHEPVNNRMRRESFKESPRSIFEHHELMEHGDIE</sequence>
<dbReference type="InterPro" id="IPR004367">
    <property type="entry name" value="Cyclin_C-dom"/>
</dbReference>
<name>A0A9K3LBZ3_9STRA</name>
<protein>
    <submittedName>
        <fullName evidence="2">Cyclin-like protein</fullName>
    </submittedName>
</protein>
<gene>
    <name evidence="2" type="ORF">IV203_034728</name>
</gene>
<dbReference type="Proteomes" id="UP000693970">
    <property type="component" value="Unassembled WGS sequence"/>
</dbReference>
<dbReference type="InterPro" id="IPR039361">
    <property type="entry name" value="Cyclin"/>
</dbReference>
<dbReference type="PANTHER" id="PTHR10177">
    <property type="entry name" value="CYCLINS"/>
    <property type="match status" value="1"/>
</dbReference>
<evidence type="ECO:0000313" key="2">
    <source>
        <dbReference type="EMBL" id="KAG7359630.1"/>
    </source>
</evidence>
<proteinExistence type="predicted"/>
<keyword evidence="3" id="KW-1185">Reference proteome</keyword>
<accession>A0A9K3LBZ3</accession>
<dbReference type="InterPro" id="IPR006671">
    <property type="entry name" value="Cyclin_N"/>
</dbReference>
<reference evidence="2" key="1">
    <citation type="journal article" date="2021" name="Sci. Rep.">
        <title>Diploid genomic architecture of Nitzschia inconspicua, an elite biomass production diatom.</title>
        <authorList>
            <person name="Oliver A."/>
            <person name="Podell S."/>
            <person name="Pinowska A."/>
            <person name="Traller J.C."/>
            <person name="Smith S.R."/>
            <person name="McClure R."/>
            <person name="Beliaev A."/>
            <person name="Bohutskyi P."/>
            <person name="Hill E.A."/>
            <person name="Rabines A."/>
            <person name="Zheng H."/>
            <person name="Allen L.Z."/>
            <person name="Kuo A."/>
            <person name="Grigoriev I.V."/>
            <person name="Allen A.E."/>
            <person name="Hazlebeck D."/>
            <person name="Allen E.E."/>
        </authorList>
    </citation>
    <scope>NUCLEOTIDE SEQUENCE</scope>
    <source>
        <strain evidence="2">Hildebrandi</strain>
    </source>
</reference>
<comment type="caution">
    <text evidence="2">The sequence shown here is derived from an EMBL/GenBank/DDBJ whole genome shotgun (WGS) entry which is preliminary data.</text>
</comment>
<dbReference type="Pfam" id="PF02984">
    <property type="entry name" value="Cyclin_C"/>
    <property type="match status" value="1"/>
</dbReference>
<feature type="domain" description="Cyclin C-terminal" evidence="1">
    <location>
        <begin position="149"/>
        <end position="282"/>
    </location>
</feature>
<evidence type="ECO:0000259" key="1">
    <source>
        <dbReference type="SMART" id="SM01332"/>
    </source>
</evidence>
<dbReference type="Pfam" id="PF00134">
    <property type="entry name" value="Cyclin_N"/>
    <property type="match status" value="1"/>
</dbReference>
<evidence type="ECO:0000313" key="3">
    <source>
        <dbReference type="Proteomes" id="UP000693970"/>
    </source>
</evidence>
<dbReference type="EMBL" id="JAGRRH010000013">
    <property type="protein sequence ID" value="KAG7359630.1"/>
    <property type="molecule type" value="Genomic_DNA"/>
</dbReference>
<reference evidence="2" key="2">
    <citation type="submission" date="2021-04" db="EMBL/GenBank/DDBJ databases">
        <authorList>
            <person name="Podell S."/>
        </authorList>
    </citation>
    <scope>NUCLEOTIDE SEQUENCE</scope>
    <source>
        <strain evidence="2">Hildebrandi</strain>
    </source>
</reference>
<organism evidence="2 3">
    <name type="scientific">Nitzschia inconspicua</name>
    <dbReference type="NCBI Taxonomy" id="303405"/>
    <lineage>
        <taxon>Eukaryota</taxon>
        <taxon>Sar</taxon>
        <taxon>Stramenopiles</taxon>
        <taxon>Ochrophyta</taxon>
        <taxon>Bacillariophyta</taxon>
        <taxon>Bacillariophyceae</taxon>
        <taxon>Bacillariophycidae</taxon>
        <taxon>Bacillariales</taxon>
        <taxon>Bacillariaceae</taxon>
        <taxon>Nitzschia</taxon>
    </lineage>
</organism>
<dbReference type="SMART" id="SM01332">
    <property type="entry name" value="Cyclin_C"/>
    <property type="match status" value="1"/>
</dbReference>
<dbReference type="OrthoDB" id="44315at2759"/>
<dbReference type="FunFam" id="1.10.472.10:FF:000093">
    <property type="entry name" value="Predicted protein"/>
    <property type="match status" value="1"/>
</dbReference>
<dbReference type="AlphaFoldDB" id="A0A9K3LBZ3"/>